<organism evidence="1 2">
    <name type="scientific">Solirubrobacter pauli</name>
    <dbReference type="NCBI Taxonomy" id="166793"/>
    <lineage>
        <taxon>Bacteria</taxon>
        <taxon>Bacillati</taxon>
        <taxon>Actinomycetota</taxon>
        <taxon>Thermoleophilia</taxon>
        <taxon>Solirubrobacterales</taxon>
        <taxon>Solirubrobacteraceae</taxon>
        <taxon>Solirubrobacter</taxon>
    </lineage>
</organism>
<comment type="caution">
    <text evidence="1">The sequence shown here is derived from an EMBL/GenBank/DDBJ whole genome shotgun (WGS) entry which is preliminary data.</text>
</comment>
<dbReference type="EMBL" id="RBIL01000003">
    <property type="protein sequence ID" value="RKQ84951.1"/>
    <property type="molecule type" value="Genomic_DNA"/>
</dbReference>
<accession>A0A660KXC2</accession>
<protein>
    <submittedName>
        <fullName evidence="1">Uncharacterized protein</fullName>
    </submittedName>
</protein>
<evidence type="ECO:0000313" key="1">
    <source>
        <dbReference type="EMBL" id="RKQ84951.1"/>
    </source>
</evidence>
<evidence type="ECO:0000313" key="2">
    <source>
        <dbReference type="Proteomes" id="UP000278962"/>
    </source>
</evidence>
<dbReference type="AlphaFoldDB" id="A0A660KXC2"/>
<name>A0A660KXC2_9ACTN</name>
<dbReference type="Proteomes" id="UP000278962">
    <property type="component" value="Unassembled WGS sequence"/>
</dbReference>
<dbReference type="RefSeq" id="WP_211340250.1">
    <property type="nucleotide sequence ID" value="NZ_RBIL01000003.1"/>
</dbReference>
<sequence>MANIELTVNEDGSALLDLAGAGEIRESIALDEVADGPAALESIVLHFDFYGRLARIEITDSVASVLPPAFLDSAKPEVDAALAAIERKDWEALKPLLHPYLHWGDGHKGRSRLLDHLQAGGELGPPLDGELRDGQIYRW</sequence>
<proteinExistence type="predicted"/>
<reference evidence="1 2" key="1">
    <citation type="submission" date="2018-10" db="EMBL/GenBank/DDBJ databases">
        <title>Genomic Encyclopedia of Archaeal and Bacterial Type Strains, Phase II (KMG-II): from individual species to whole genera.</title>
        <authorList>
            <person name="Goeker M."/>
        </authorList>
    </citation>
    <scope>NUCLEOTIDE SEQUENCE [LARGE SCALE GENOMIC DNA]</scope>
    <source>
        <strain evidence="1 2">DSM 14954</strain>
    </source>
</reference>
<gene>
    <name evidence="1" type="ORF">C8N24_6582</name>
</gene>
<keyword evidence="2" id="KW-1185">Reference proteome</keyword>